<evidence type="ECO:0000256" key="2">
    <source>
        <dbReference type="ARBA" id="ARBA00022574"/>
    </source>
</evidence>
<dbReference type="OrthoDB" id="7318948at2759"/>
<dbReference type="InterPro" id="IPR051243">
    <property type="entry name" value="PcG_WD-repeat"/>
</dbReference>
<comment type="caution">
    <text evidence="8">The sequence shown here is derived from an EMBL/GenBank/DDBJ whole genome shotgun (WGS) entry which is preliminary data.</text>
</comment>
<dbReference type="AlphaFoldDB" id="A0A427YQN5"/>
<protein>
    <submittedName>
        <fullName evidence="8">Uncharacterized protein</fullName>
    </submittedName>
</protein>
<evidence type="ECO:0000313" key="8">
    <source>
        <dbReference type="EMBL" id="RSH93413.1"/>
    </source>
</evidence>
<comment type="similarity">
    <text evidence="1">Belongs to the WD repeat ESC family.</text>
</comment>
<organism evidence="8 9">
    <name type="scientific">Saitozyma podzolica</name>
    <dbReference type="NCBI Taxonomy" id="1890683"/>
    <lineage>
        <taxon>Eukaryota</taxon>
        <taxon>Fungi</taxon>
        <taxon>Dikarya</taxon>
        <taxon>Basidiomycota</taxon>
        <taxon>Agaricomycotina</taxon>
        <taxon>Tremellomycetes</taxon>
        <taxon>Tremellales</taxon>
        <taxon>Trimorphomycetaceae</taxon>
        <taxon>Saitozyma</taxon>
    </lineage>
</organism>
<sequence length="566" mass="63357">MSSRRTTRLDVSTEPLPDPLHLGTPTASDGSVEDEVEGEVEVEVGPDQEETIQKEVDQEEINQEGIIQEDAPPWFLRPRTTWAKNEHPYELKYTGMVSDGGPAGHFWAVEFWPFVGAAKPLGAPSGEGEWSWDDWNGVVAISGDRNITLAKCSKETGFRVTEAFELDDELFDLAWSYHPHTFHPILAAGGHKGIVWIIDVVTKEMRVFQGHGHEVLAVEFSPHLPHIVASASRDKSLRIWNIMGGDLAPGQTDLSANYPMGQADEGTCLVAVLGGDGLGGHRWDVCALAWHPLNRAIASGSVDRTVKIWTLPDLPDATPLPDTPKGYRPHVIYFPVFSTSRIHPGPVDSIAWLTEDILVTHATIRIVQWQWLGYRRFFSRDQYAPLRLDVPQYHDYHDSHSLMVQHYFPCSQEMWYKRIGVHHAFDPRREEGDDAAGCTSVLVAVCKVKTPPQVELFNPDLATERPQPVITDLRPTWVDRLASDDPHWEEYDDSDSKTAPYIPEAPPPLTSDILPWTLTNKVWPPMAKKQGVPQSIVMEKVAISPRGAQWVIAVGPREAIFVWGCE</sequence>
<feature type="repeat" description="WD" evidence="6">
    <location>
        <begin position="208"/>
        <end position="242"/>
    </location>
</feature>
<name>A0A427YQN5_9TREE</name>
<keyword evidence="4" id="KW-0805">Transcription regulation</keyword>
<evidence type="ECO:0000313" key="9">
    <source>
        <dbReference type="Proteomes" id="UP000279259"/>
    </source>
</evidence>
<keyword evidence="2 6" id="KW-0853">WD repeat</keyword>
<proteinExistence type="inferred from homology"/>
<dbReference type="PROSITE" id="PS50082">
    <property type="entry name" value="WD_REPEATS_2"/>
    <property type="match status" value="2"/>
</dbReference>
<keyword evidence="3" id="KW-0677">Repeat</keyword>
<evidence type="ECO:0000256" key="3">
    <source>
        <dbReference type="ARBA" id="ARBA00022737"/>
    </source>
</evidence>
<dbReference type="InterPro" id="IPR019775">
    <property type="entry name" value="WD40_repeat_CS"/>
</dbReference>
<evidence type="ECO:0000256" key="7">
    <source>
        <dbReference type="SAM" id="MobiDB-lite"/>
    </source>
</evidence>
<dbReference type="SUPFAM" id="SSF50978">
    <property type="entry name" value="WD40 repeat-like"/>
    <property type="match status" value="1"/>
</dbReference>
<evidence type="ECO:0000256" key="1">
    <source>
        <dbReference type="ARBA" id="ARBA00008075"/>
    </source>
</evidence>
<dbReference type="Gene3D" id="2.130.10.10">
    <property type="entry name" value="YVTN repeat-like/Quinoprotein amine dehydrogenase"/>
    <property type="match status" value="1"/>
</dbReference>
<reference evidence="8 9" key="1">
    <citation type="submission" date="2018-11" db="EMBL/GenBank/DDBJ databases">
        <title>Genome sequence of Saitozyma podzolica DSM 27192.</title>
        <authorList>
            <person name="Aliyu H."/>
            <person name="Gorte O."/>
            <person name="Ochsenreither K."/>
        </authorList>
    </citation>
    <scope>NUCLEOTIDE SEQUENCE [LARGE SCALE GENOMIC DNA]</scope>
    <source>
        <strain evidence="8 9">DSM 27192</strain>
    </source>
</reference>
<dbReference type="InterPro" id="IPR015943">
    <property type="entry name" value="WD40/YVTN_repeat-like_dom_sf"/>
</dbReference>
<accession>A0A427YQN5</accession>
<evidence type="ECO:0000256" key="4">
    <source>
        <dbReference type="ARBA" id="ARBA00023015"/>
    </source>
</evidence>
<dbReference type="EMBL" id="RSCD01000004">
    <property type="protein sequence ID" value="RSH93413.1"/>
    <property type="molecule type" value="Genomic_DNA"/>
</dbReference>
<keyword evidence="9" id="KW-1185">Reference proteome</keyword>
<dbReference type="PROSITE" id="PS50294">
    <property type="entry name" value="WD_REPEATS_REGION"/>
    <property type="match status" value="2"/>
</dbReference>
<dbReference type="PANTHER" id="PTHR10253">
    <property type="entry name" value="POLYCOMB PROTEIN"/>
    <property type="match status" value="1"/>
</dbReference>
<gene>
    <name evidence="8" type="ORF">EHS25_007769</name>
</gene>
<feature type="region of interest" description="Disordered" evidence="7">
    <location>
        <begin position="1"/>
        <end position="52"/>
    </location>
</feature>
<dbReference type="PROSITE" id="PS00678">
    <property type="entry name" value="WD_REPEATS_1"/>
    <property type="match status" value="1"/>
</dbReference>
<keyword evidence="5" id="KW-0804">Transcription</keyword>
<dbReference type="STRING" id="1890683.A0A427YQN5"/>
<dbReference type="InterPro" id="IPR001680">
    <property type="entry name" value="WD40_rpt"/>
</dbReference>
<feature type="compositionally biased region" description="Acidic residues" evidence="7">
    <location>
        <begin position="31"/>
        <end position="50"/>
    </location>
</feature>
<feature type="repeat" description="WD" evidence="6">
    <location>
        <begin position="278"/>
        <end position="311"/>
    </location>
</feature>
<evidence type="ECO:0000256" key="6">
    <source>
        <dbReference type="PROSITE-ProRule" id="PRU00221"/>
    </source>
</evidence>
<evidence type="ECO:0000256" key="5">
    <source>
        <dbReference type="ARBA" id="ARBA00023163"/>
    </source>
</evidence>
<dbReference type="Pfam" id="PF00400">
    <property type="entry name" value="WD40"/>
    <property type="match status" value="2"/>
</dbReference>
<dbReference type="InterPro" id="IPR036322">
    <property type="entry name" value="WD40_repeat_dom_sf"/>
</dbReference>
<dbReference type="Proteomes" id="UP000279259">
    <property type="component" value="Unassembled WGS sequence"/>
</dbReference>
<dbReference type="SMART" id="SM00320">
    <property type="entry name" value="WD40"/>
    <property type="match status" value="2"/>
</dbReference>